<dbReference type="SMART" id="SM00849">
    <property type="entry name" value="Lactamase_B"/>
    <property type="match status" value="1"/>
</dbReference>
<dbReference type="RefSeq" id="XP_033688468.1">
    <property type="nucleotide sequence ID" value="XM_033824738.1"/>
</dbReference>
<gene>
    <name evidence="3" type="ORF">BU26DRAFT_450284</name>
</gene>
<dbReference type="AlphaFoldDB" id="A0A6A6ISI1"/>
<dbReference type="SUPFAM" id="SSF56281">
    <property type="entry name" value="Metallo-hydrolase/oxidoreductase"/>
    <property type="match status" value="1"/>
</dbReference>
<dbReference type="OrthoDB" id="17458at2759"/>
<feature type="region of interest" description="Disordered" evidence="1">
    <location>
        <begin position="43"/>
        <end position="65"/>
    </location>
</feature>
<dbReference type="InterPro" id="IPR001279">
    <property type="entry name" value="Metallo-B-lactamas"/>
</dbReference>
<keyword evidence="4" id="KW-1185">Reference proteome</keyword>
<accession>A0A6A6ISI1</accession>
<feature type="domain" description="Metallo-beta-lactamase" evidence="2">
    <location>
        <begin position="99"/>
        <end position="261"/>
    </location>
</feature>
<protein>
    <recommendedName>
        <fullName evidence="2">Metallo-beta-lactamase domain-containing protein</fullName>
    </recommendedName>
</protein>
<dbReference type="PANTHER" id="PTHR36839">
    <property type="entry name" value="METALLO-BETA-LACTAMASE FAMILY PROTEIN (AFU_ORTHOLOGUE AFUA_5G12770)"/>
    <property type="match status" value="1"/>
</dbReference>
<evidence type="ECO:0000259" key="2">
    <source>
        <dbReference type="SMART" id="SM00849"/>
    </source>
</evidence>
<organism evidence="3 4">
    <name type="scientific">Trematosphaeria pertusa</name>
    <dbReference type="NCBI Taxonomy" id="390896"/>
    <lineage>
        <taxon>Eukaryota</taxon>
        <taxon>Fungi</taxon>
        <taxon>Dikarya</taxon>
        <taxon>Ascomycota</taxon>
        <taxon>Pezizomycotina</taxon>
        <taxon>Dothideomycetes</taxon>
        <taxon>Pleosporomycetidae</taxon>
        <taxon>Pleosporales</taxon>
        <taxon>Massarineae</taxon>
        <taxon>Trematosphaeriaceae</taxon>
        <taxon>Trematosphaeria</taxon>
    </lineage>
</organism>
<feature type="compositionally biased region" description="Polar residues" evidence="1">
    <location>
        <begin position="43"/>
        <end position="53"/>
    </location>
</feature>
<dbReference type="PANTHER" id="PTHR36839:SF1">
    <property type="entry name" value="METALLO-BETA-LACTAMASE FAMILY PROTEIN (AFU_ORTHOLOGUE AFUA_5G12770)"/>
    <property type="match status" value="1"/>
</dbReference>
<evidence type="ECO:0000313" key="4">
    <source>
        <dbReference type="Proteomes" id="UP000800094"/>
    </source>
</evidence>
<evidence type="ECO:0000313" key="3">
    <source>
        <dbReference type="EMBL" id="KAF2253464.1"/>
    </source>
</evidence>
<dbReference type="GeneID" id="54578068"/>
<evidence type="ECO:0000256" key="1">
    <source>
        <dbReference type="SAM" id="MobiDB-lite"/>
    </source>
</evidence>
<name>A0A6A6ISI1_9PLEO</name>
<dbReference type="EMBL" id="ML987191">
    <property type="protein sequence ID" value="KAF2253464.1"/>
    <property type="molecule type" value="Genomic_DNA"/>
</dbReference>
<feature type="compositionally biased region" description="Basic and acidic residues" evidence="1">
    <location>
        <begin position="54"/>
        <end position="65"/>
    </location>
</feature>
<dbReference type="Proteomes" id="UP000800094">
    <property type="component" value="Unassembled WGS sequence"/>
</dbReference>
<dbReference type="Gene3D" id="3.60.15.10">
    <property type="entry name" value="Ribonuclease Z/Hydroxyacylglutathione hydrolase-like"/>
    <property type="match status" value="1"/>
</dbReference>
<reference evidence="3" key="1">
    <citation type="journal article" date="2020" name="Stud. Mycol.">
        <title>101 Dothideomycetes genomes: a test case for predicting lifestyles and emergence of pathogens.</title>
        <authorList>
            <person name="Haridas S."/>
            <person name="Albert R."/>
            <person name="Binder M."/>
            <person name="Bloem J."/>
            <person name="Labutti K."/>
            <person name="Salamov A."/>
            <person name="Andreopoulos B."/>
            <person name="Baker S."/>
            <person name="Barry K."/>
            <person name="Bills G."/>
            <person name="Bluhm B."/>
            <person name="Cannon C."/>
            <person name="Castanera R."/>
            <person name="Culley D."/>
            <person name="Daum C."/>
            <person name="Ezra D."/>
            <person name="Gonzalez J."/>
            <person name="Henrissat B."/>
            <person name="Kuo A."/>
            <person name="Liang C."/>
            <person name="Lipzen A."/>
            <person name="Lutzoni F."/>
            <person name="Magnuson J."/>
            <person name="Mondo S."/>
            <person name="Nolan M."/>
            <person name="Ohm R."/>
            <person name="Pangilinan J."/>
            <person name="Park H.-J."/>
            <person name="Ramirez L."/>
            <person name="Alfaro M."/>
            <person name="Sun H."/>
            <person name="Tritt A."/>
            <person name="Yoshinaga Y."/>
            <person name="Zwiers L.-H."/>
            <person name="Turgeon B."/>
            <person name="Goodwin S."/>
            <person name="Spatafora J."/>
            <person name="Crous P."/>
            <person name="Grigoriev I."/>
        </authorList>
    </citation>
    <scope>NUCLEOTIDE SEQUENCE</scope>
    <source>
        <strain evidence="3">CBS 122368</strain>
    </source>
</reference>
<proteinExistence type="predicted"/>
<sequence length="310" mass="34665">MHFESADLAICFTCGTQFDAPLTSPPRSCRICDDPRQYVPATGQSWTSLADSSPKQENEFSTDQHDSHIHYITTKPIVPADLPAGLSDATTTRKQLGIGERAILLQTPSGNVLWDLIAFIDEPTLEFIKGKGGLKAIVISHPHFYTTHLEWARVFGCPVYVCKADEEWLNRADKNGVRKFVKGTEEIVPGVTAIQAGGHFDGSMFLHWEKKLFIADTMMSVPSGFYHKDRLPGTTSFSFMWSYPNMIPLPPEKIHGIWKALKPFEFDTTYGGFPGQNVTRPDLKAQVLESMKIFLRTAGHEKAPVYDETL</sequence>
<dbReference type="InterPro" id="IPR036866">
    <property type="entry name" value="RibonucZ/Hydroxyglut_hydro"/>
</dbReference>